<keyword evidence="3" id="KW-1185">Reference proteome</keyword>
<gene>
    <name evidence="2" type="ORF">ZOSMA_82G00380</name>
</gene>
<dbReference type="AlphaFoldDB" id="A0A0K9NLV3"/>
<dbReference type="OrthoDB" id="448399at2759"/>
<dbReference type="Proteomes" id="UP000036987">
    <property type="component" value="Unassembled WGS sequence"/>
</dbReference>
<feature type="compositionally biased region" description="Polar residues" evidence="1">
    <location>
        <begin position="629"/>
        <end position="638"/>
    </location>
</feature>
<reference evidence="3" key="1">
    <citation type="journal article" date="2016" name="Nature">
        <title>The genome of the seagrass Zostera marina reveals angiosperm adaptation to the sea.</title>
        <authorList>
            <person name="Olsen J.L."/>
            <person name="Rouze P."/>
            <person name="Verhelst B."/>
            <person name="Lin Y.-C."/>
            <person name="Bayer T."/>
            <person name="Collen J."/>
            <person name="Dattolo E."/>
            <person name="De Paoli E."/>
            <person name="Dittami S."/>
            <person name="Maumus F."/>
            <person name="Michel G."/>
            <person name="Kersting A."/>
            <person name="Lauritano C."/>
            <person name="Lohaus R."/>
            <person name="Toepel M."/>
            <person name="Tonon T."/>
            <person name="Vanneste K."/>
            <person name="Amirebrahimi M."/>
            <person name="Brakel J."/>
            <person name="Bostroem C."/>
            <person name="Chovatia M."/>
            <person name="Grimwood J."/>
            <person name="Jenkins J.W."/>
            <person name="Jueterbock A."/>
            <person name="Mraz A."/>
            <person name="Stam W.T."/>
            <person name="Tice H."/>
            <person name="Bornberg-Bauer E."/>
            <person name="Green P.J."/>
            <person name="Pearson G.A."/>
            <person name="Procaccini G."/>
            <person name="Duarte C.M."/>
            <person name="Schmutz J."/>
            <person name="Reusch T.B.H."/>
            <person name="Van de Peer Y."/>
        </authorList>
    </citation>
    <scope>NUCLEOTIDE SEQUENCE [LARGE SCALE GENOMIC DNA]</scope>
    <source>
        <strain evidence="3">cv. Finnish</strain>
    </source>
</reference>
<feature type="region of interest" description="Disordered" evidence="1">
    <location>
        <begin position="615"/>
        <end position="638"/>
    </location>
</feature>
<name>A0A0K9NLV3_ZOSMR</name>
<feature type="compositionally biased region" description="Basic and acidic residues" evidence="1">
    <location>
        <begin position="710"/>
        <end position="728"/>
    </location>
</feature>
<evidence type="ECO:0000313" key="2">
    <source>
        <dbReference type="EMBL" id="KMZ57726.1"/>
    </source>
</evidence>
<accession>A0A0K9NLV3</accession>
<dbReference type="GO" id="GO:0003729">
    <property type="term" value="F:mRNA binding"/>
    <property type="evidence" value="ECO:0000318"/>
    <property type="project" value="GO_Central"/>
</dbReference>
<comment type="caution">
    <text evidence="2">The sequence shown here is derived from an EMBL/GenBank/DDBJ whole genome shotgun (WGS) entry which is preliminary data.</text>
</comment>
<dbReference type="GO" id="GO:0005737">
    <property type="term" value="C:cytoplasm"/>
    <property type="evidence" value="ECO:0000318"/>
    <property type="project" value="GO_Central"/>
</dbReference>
<protein>
    <submittedName>
        <fullName evidence="2">Uncharacterized protein</fullName>
    </submittedName>
</protein>
<dbReference type="EMBL" id="LFYR01002027">
    <property type="protein sequence ID" value="KMZ57726.1"/>
    <property type="molecule type" value="Genomic_DNA"/>
</dbReference>
<evidence type="ECO:0000256" key="1">
    <source>
        <dbReference type="SAM" id="MobiDB-lite"/>
    </source>
</evidence>
<proteinExistence type="predicted"/>
<evidence type="ECO:0000313" key="3">
    <source>
        <dbReference type="Proteomes" id="UP000036987"/>
    </source>
</evidence>
<dbReference type="PANTHER" id="PTHR23111">
    <property type="entry name" value="ZINC FINGER PROTEIN"/>
    <property type="match status" value="1"/>
</dbReference>
<feature type="compositionally biased region" description="Polar residues" evidence="1">
    <location>
        <begin position="479"/>
        <end position="490"/>
    </location>
</feature>
<feature type="compositionally biased region" description="Polar residues" evidence="1">
    <location>
        <begin position="497"/>
        <end position="516"/>
    </location>
</feature>
<sequence length="774" mass="86860">MGGSTKLLTLLSTQTPFFYSRSIALNFSRYTQLALTSFYCHHHHHSLFSLPLRVGIFRIRIHTGAATLFRGEGPGFPSFEDSASTAASGNEMVWISIAEWWRFVDYLRKGLRNGSERGGVDAGDDSFSGFEKLPAEFVAAAQICLRFARQRPEVLRLLSKRDVDLIVTNGSPFLFKHASNSSRRMHAFINDANGGVSENGTETAETVDLMRYLLGHIYNNLFSPKAVEESVRNIFNQLVNPTETKQLPNFTEMCNQSSNSFEQSSLHFKRGLICSKRVPLERLSDCQYMRNNGGRIAGTDKIIDQQSTPADAFRMSQIDDRQQHQPTGIPSVICEIGKSIDNQTGVIQEGENRFIVSKKKNTTNMSNSNNVINGEDFLKIMPSVEDSSRHASNRRMVQEGLIHNQYKRNIRDPDGSRIAGTKYAISETLERLDKIIAEKQTSYTEGKVSGHTGRSNRSLPFVSLRADMFRKSQTDGRQQKQTSGNSNSSLKSDKWVNASSSEISETGKSVDNQTRAVQEEECRDVITMPNGENRSVVSKKKNINMSNLNNVTNDKDLPALKPLKEDVFSHVDSNSRMPLEGLTGDINSGRIVGTKPQFSKFLERLDRIINQQKTPTDMFSKSQTDDCQHQPSGISDSSLKSDMWVTEISATEKYINNQTGVFQEQEFPDTISMRTRKDQHEVNKKKDTDVSDLYNVINDENFLPEIMSSKEDASTSSKHADSDSRVPLETRNTGSNDSVRITGTKSQISKFLERLDSIIEQQTTQAAMCKKETS</sequence>
<organism evidence="2 3">
    <name type="scientific">Zostera marina</name>
    <name type="common">Eelgrass</name>
    <dbReference type="NCBI Taxonomy" id="29655"/>
    <lineage>
        <taxon>Eukaryota</taxon>
        <taxon>Viridiplantae</taxon>
        <taxon>Streptophyta</taxon>
        <taxon>Embryophyta</taxon>
        <taxon>Tracheophyta</taxon>
        <taxon>Spermatophyta</taxon>
        <taxon>Magnoliopsida</taxon>
        <taxon>Liliopsida</taxon>
        <taxon>Zosteraceae</taxon>
        <taxon>Zostera</taxon>
    </lineage>
</organism>
<dbReference type="STRING" id="29655.A0A0K9NLV3"/>
<feature type="region of interest" description="Disordered" evidence="1">
    <location>
        <begin position="471"/>
        <end position="535"/>
    </location>
</feature>
<dbReference type="PANTHER" id="PTHR23111:SF30">
    <property type="entry name" value="ZINC FINGER PROTEIN VAR3, CHLOROPLASTIC"/>
    <property type="match status" value="1"/>
</dbReference>
<feature type="region of interest" description="Disordered" evidence="1">
    <location>
        <begin position="710"/>
        <end position="743"/>
    </location>
</feature>
<feature type="compositionally biased region" description="Polar residues" evidence="1">
    <location>
        <begin position="730"/>
        <end position="743"/>
    </location>
</feature>